<dbReference type="InterPro" id="IPR042186">
    <property type="entry name" value="FimD_plug_dom"/>
</dbReference>
<dbReference type="PANTHER" id="PTHR30451">
    <property type="entry name" value="OUTER MEMBRANE USHER PROTEIN"/>
    <property type="match status" value="1"/>
</dbReference>
<dbReference type="Pfam" id="PF13953">
    <property type="entry name" value="PapC_C"/>
    <property type="match status" value="1"/>
</dbReference>
<evidence type="ECO:0000259" key="12">
    <source>
        <dbReference type="Pfam" id="PF13954"/>
    </source>
</evidence>
<evidence type="ECO:0000256" key="3">
    <source>
        <dbReference type="ARBA" id="ARBA00022448"/>
    </source>
</evidence>
<keyword evidence="4" id="KW-1134">Transmembrane beta strand</keyword>
<keyword evidence="5" id="KW-1029">Fimbrium biogenesis</keyword>
<dbReference type="Gene3D" id="2.60.40.3110">
    <property type="match status" value="1"/>
</dbReference>
<comment type="caution">
    <text evidence="13">The sequence shown here is derived from an EMBL/GenBank/DDBJ whole genome shotgun (WGS) entry which is preliminary data.</text>
</comment>
<feature type="chain" id="PRO_5043756933" evidence="10">
    <location>
        <begin position="31"/>
        <end position="863"/>
    </location>
</feature>
<evidence type="ECO:0000256" key="6">
    <source>
        <dbReference type="ARBA" id="ARBA00022692"/>
    </source>
</evidence>
<evidence type="ECO:0000313" key="14">
    <source>
        <dbReference type="Proteomes" id="UP001243844"/>
    </source>
</evidence>
<keyword evidence="9" id="KW-0998">Cell outer membrane</keyword>
<dbReference type="InterPro" id="IPR025885">
    <property type="entry name" value="PapC_N"/>
</dbReference>
<evidence type="ECO:0000256" key="7">
    <source>
        <dbReference type="ARBA" id="ARBA00022729"/>
    </source>
</evidence>
<evidence type="ECO:0000313" key="13">
    <source>
        <dbReference type="EMBL" id="MDQ8936244.1"/>
    </source>
</evidence>
<dbReference type="SUPFAM" id="SSF141729">
    <property type="entry name" value="FimD N-terminal domain-like"/>
    <property type="match status" value="1"/>
</dbReference>
<gene>
    <name evidence="13" type="ORF">RFH47_10970</name>
</gene>
<organism evidence="13 14">
    <name type="scientific">Acinetobacter rudis</name>
    <dbReference type="NCBI Taxonomy" id="632955"/>
    <lineage>
        <taxon>Bacteria</taxon>
        <taxon>Pseudomonadati</taxon>
        <taxon>Pseudomonadota</taxon>
        <taxon>Gammaproteobacteria</taxon>
        <taxon>Moraxellales</taxon>
        <taxon>Moraxellaceae</taxon>
        <taxon>Acinetobacter</taxon>
    </lineage>
</organism>
<dbReference type="Gene3D" id="2.60.40.2610">
    <property type="entry name" value="Outer membrane usher protein FimD, plug domain"/>
    <property type="match status" value="1"/>
</dbReference>
<evidence type="ECO:0000256" key="9">
    <source>
        <dbReference type="ARBA" id="ARBA00023237"/>
    </source>
</evidence>
<feature type="signal peptide" evidence="10">
    <location>
        <begin position="1"/>
        <end position="30"/>
    </location>
</feature>
<dbReference type="Proteomes" id="UP001243844">
    <property type="component" value="Unassembled WGS sequence"/>
</dbReference>
<sequence length="863" mass="97830">MHSSRYIFTIILKCSTLTLSLGQTWSFAHAEHIAFNTDFLKDKTDEIAINALNYGHTLEPGIYEFSLSINQRYIGKRSIRFVETQEHQVEPCFDQTFIDQNQILFINPEQQQINAQGCYDLTAIADAQIETHIGQSQLALTLPQVNLVQKPRGFVSPKEFNQGIHAIILNYSANTSYYHNRGESNHYNNSLFLNGGFNFGPWRYRNNSSFTQYSGEKSRWQSSSNKLERDLQTKIPTRLEIGDSFSSSDVFDSFNFRGVQFSSDSMQLPNSLQNYAPIIQGTAQSNASVEIRQNGYLVYSTHVAPGHFTIRDLYAANDSGDLEVSVIESDGQIRKFIQPYSSVPNMVRPHQAKFQFTAGQYRSGNDQKYHPYFGQLSYAYGVNNYITPYTGMIIGDDYYAGAAGLAFALGYLGSLSTDLTYAHNKTSQGESKDGVSIRFLYAKSLNSLGTNFRLVGYRYSSQDYYSFSDAMQERAQWKDGLYEYSYQSDYLNHPSNAEQRRQYFYSPTYYNKRNQFSASINQELGSFGQLYLTLAKTDFWQKEYNQENWQIGYNKNFNRFSYGMFYQHSKSMLQNDENIFGLNLSVNLDRIPALRKYDLSSNNSYQHSDRLGDTFNSTLSGNFLEDKNLNAQIQVSHQEQNRSNQVALSSSYRGTKLNSSLAYTYSDQYQQASASIDGGILIHSGGLILGQQMFGNPILIEAKGAEGIRIENQTGLKIDRTGYAVISSSSAYNRNRVALRVDDLGQNRNIDMPIINDIVPTKNAVIKIKFDVKTGHSVLAKLNYQDRFIATASSIIDPITQKSVGLVGLEGQAYLTGVQSNQTLIAKWGNESFEQCQFTLPQLNDREMGYDEININCHAVEEH</sequence>
<feature type="domain" description="PapC N-terminal" evidence="12">
    <location>
        <begin position="35"/>
        <end position="174"/>
    </location>
</feature>
<dbReference type="Gene3D" id="2.60.40.2070">
    <property type="match status" value="1"/>
</dbReference>
<dbReference type="Pfam" id="PF00577">
    <property type="entry name" value="Usher"/>
    <property type="match status" value="1"/>
</dbReference>
<reference evidence="13" key="1">
    <citation type="submission" date="2023-08" db="EMBL/GenBank/DDBJ databases">
        <title>Emergence of clinically-relevant ST2 carbapenem-resistant Acinetobacter baumannii strains in hospital sewages in Zhejiang, East of China.</title>
        <authorList>
            <person name="Kaichao C."/>
            <person name="Zhang R."/>
        </authorList>
    </citation>
    <scope>NUCLEOTIDE SEQUENCE</scope>
    <source>
        <strain evidence="13">M-RB-37</strain>
    </source>
</reference>
<keyword evidence="6" id="KW-0812">Transmembrane</keyword>
<comment type="subcellular location">
    <subcellularLocation>
        <location evidence="1">Cell outer membrane</location>
        <topology evidence="1">Multi-pass membrane protein</topology>
    </subcellularLocation>
</comment>
<accession>A0AAW8J8Z3</accession>
<dbReference type="PANTHER" id="PTHR30451:SF21">
    <property type="entry name" value="FIMBRIAL USHER DOMAIN-CONTAINING PROTEIN YDET-RELATED"/>
    <property type="match status" value="1"/>
</dbReference>
<dbReference type="GO" id="GO:0015473">
    <property type="term" value="F:fimbrial usher porin activity"/>
    <property type="evidence" value="ECO:0007669"/>
    <property type="project" value="InterPro"/>
</dbReference>
<keyword evidence="7 10" id="KW-0732">Signal</keyword>
<dbReference type="Pfam" id="PF13954">
    <property type="entry name" value="PapC_N"/>
    <property type="match status" value="1"/>
</dbReference>
<evidence type="ECO:0000256" key="2">
    <source>
        <dbReference type="ARBA" id="ARBA00008064"/>
    </source>
</evidence>
<dbReference type="InterPro" id="IPR037224">
    <property type="entry name" value="PapC_N_sf"/>
</dbReference>
<evidence type="ECO:0000256" key="10">
    <source>
        <dbReference type="SAM" id="SignalP"/>
    </source>
</evidence>
<dbReference type="EMBL" id="JAVIDL010000020">
    <property type="protein sequence ID" value="MDQ8936244.1"/>
    <property type="molecule type" value="Genomic_DNA"/>
</dbReference>
<dbReference type="InterPro" id="IPR000015">
    <property type="entry name" value="Fimb_usher"/>
</dbReference>
<dbReference type="GO" id="GO:0009297">
    <property type="term" value="P:pilus assembly"/>
    <property type="evidence" value="ECO:0007669"/>
    <property type="project" value="InterPro"/>
</dbReference>
<dbReference type="RefSeq" id="WP_308981631.1">
    <property type="nucleotide sequence ID" value="NZ_JAVIDL010000020.1"/>
</dbReference>
<evidence type="ECO:0000256" key="1">
    <source>
        <dbReference type="ARBA" id="ARBA00004571"/>
    </source>
</evidence>
<dbReference type="InterPro" id="IPR043142">
    <property type="entry name" value="PapC-like_C_sf"/>
</dbReference>
<dbReference type="Gene3D" id="3.10.20.410">
    <property type="match status" value="1"/>
</dbReference>
<dbReference type="AlphaFoldDB" id="A0AAW8J8Z3"/>
<keyword evidence="8" id="KW-0472">Membrane</keyword>
<comment type="similarity">
    <text evidence="2">Belongs to the fimbrial export usher family.</text>
</comment>
<evidence type="ECO:0000256" key="8">
    <source>
        <dbReference type="ARBA" id="ARBA00023136"/>
    </source>
</evidence>
<proteinExistence type="inferred from homology"/>
<dbReference type="GO" id="GO:0009279">
    <property type="term" value="C:cell outer membrane"/>
    <property type="evidence" value="ECO:0007669"/>
    <property type="project" value="UniProtKB-SubCell"/>
</dbReference>
<name>A0AAW8J8Z3_9GAMM</name>
<evidence type="ECO:0000256" key="5">
    <source>
        <dbReference type="ARBA" id="ARBA00022558"/>
    </source>
</evidence>
<keyword evidence="3" id="KW-0813">Transport</keyword>
<protein>
    <submittedName>
        <fullName evidence="13">Fimbria/pilus outer membrane usher protein</fullName>
    </submittedName>
</protein>
<evidence type="ECO:0000256" key="4">
    <source>
        <dbReference type="ARBA" id="ARBA00022452"/>
    </source>
</evidence>
<feature type="domain" description="PapC-like C-terminal" evidence="11">
    <location>
        <begin position="793"/>
        <end position="839"/>
    </location>
</feature>
<evidence type="ECO:0000259" key="11">
    <source>
        <dbReference type="Pfam" id="PF13953"/>
    </source>
</evidence>
<dbReference type="InterPro" id="IPR025949">
    <property type="entry name" value="PapC-like_C"/>
</dbReference>